<dbReference type="Pfam" id="PF15273">
    <property type="entry name" value="NHS"/>
    <property type="match status" value="1"/>
</dbReference>
<dbReference type="Proteomes" id="UP000290572">
    <property type="component" value="Unassembled WGS sequence"/>
</dbReference>
<keyword evidence="2" id="KW-1185">Reference proteome</keyword>
<comment type="caution">
    <text evidence="1">The sequence shown here is derived from an EMBL/GenBank/DDBJ whole genome shotgun (WGS) entry which is preliminary data.</text>
</comment>
<gene>
    <name evidence="1" type="ORF">ROHU_029487</name>
</gene>
<organism evidence="1 2">
    <name type="scientific">Labeo rohita</name>
    <name type="common">Indian major carp</name>
    <name type="synonym">Cyprinus rohita</name>
    <dbReference type="NCBI Taxonomy" id="84645"/>
    <lineage>
        <taxon>Eukaryota</taxon>
        <taxon>Metazoa</taxon>
        <taxon>Chordata</taxon>
        <taxon>Craniata</taxon>
        <taxon>Vertebrata</taxon>
        <taxon>Euteleostomi</taxon>
        <taxon>Actinopterygii</taxon>
        <taxon>Neopterygii</taxon>
        <taxon>Teleostei</taxon>
        <taxon>Ostariophysi</taxon>
        <taxon>Cypriniformes</taxon>
        <taxon>Cyprinidae</taxon>
        <taxon>Labeoninae</taxon>
        <taxon>Labeonini</taxon>
        <taxon>Labeo</taxon>
    </lineage>
</organism>
<reference evidence="1 2" key="1">
    <citation type="submission" date="2018-03" db="EMBL/GenBank/DDBJ databases">
        <title>Draft genome sequence of Rohu Carp (Labeo rohita).</title>
        <authorList>
            <person name="Das P."/>
            <person name="Kushwaha B."/>
            <person name="Joshi C.G."/>
            <person name="Kumar D."/>
            <person name="Nagpure N.S."/>
            <person name="Sahoo L."/>
            <person name="Das S.P."/>
            <person name="Bit A."/>
            <person name="Patnaik S."/>
            <person name="Meher P.K."/>
            <person name="Jayasankar P."/>
            <person name="Koringa P.G."/>
            <person name="Patel N.V."/>
            <person name="Hinsu A.T."/>
            <person name="Kumar R."/>
            <person name="Pandey M."/>
            <person name="Agarwal S."/>
            <person name="Srivastava S."/>
            <person name="Singh M."/>
            <person name="Iquebal M.A."/>
            <person name="Jaiswal S."/>
            <person name="Angadi U.B."/>
            <person name="Kumar N."/>
            <person name="Raza M."/>
            <person name="Shah T.M."/>
            <person name="Rai A."/>
            <person name="Jena J.K."/>
        </authorList>
    </citation>
    <scope>NUCLEOTIDE SEQUENCE [LARGE SCALE GENOMIC DNA]</scope>
    <source>
        <strain evidence="1">DASCIFA01</strain>
        <tissue evidence="1">Testis</tissue>
    </source>
</reference>
<evidence type="ECO:0000313" key="2">
    <source>
        <dbReference type="Proteomes" id="UP000290572"/>
    </source>
</evidence>
<evidence type="ECO:0000313" key="1">
    <source>
        <dbReference type="EMBL" id="RXN12518.1"/>
    </source>
</evidence>
<dbReference type="PANTHER" id="PTHR23039">
    <property type="entry name" value="NANCE-HORAN SYNDROME PROTEIN"/>
    <property type="match status" value="1"/>
</dbReference>
<protein>
    <submittedName>
        <fullName evidence="1">Uncharacterized protein</fullName>
    </submittedName>
</protein>
<accession>A0A498LVL6</accession>
<dbReference type="GO" id="GO:0030154">
    <property type="term" value="P:cell differentiation"/>
    <property type="evidence" value="ECO:0007669"/>
    <property type="project" value="TreeGrafter"/>
</dbReference>
<dbReference type="AlphaFoldDB" id="A0A498LVL6"/>
<sequence>MVVFISKNIRSLLSIFKKKAGQKQNEPSKLTVHYTASQHYQENVFIEGSRPQYLEDLHTEAQEGLKILQQEGSTFKPLNPVKRLDKTKRRSRRTTIMGIPQQVQRELGM</sequence>
<name>A0A498LVL6_LABRO</name>
<dbReference type="STRING" id="84645.A0A498LVL6"/>
<proteinExistence type="predicted"/>
<dbReference type="PANTHER" id="PTHR23039:SF6">
    <property type="entry name" value="SIMILAR TO MKIAA1522 PROTEIN"/>
    <property type="match status" value="1"/>
</dbReference>
<dbReference type="InterPro" id="IPR024845">
    <property type="entry name" value="NHS-like"/>
</dbReference>
<dbReference type="EMBL" id="QBIY01013043">
    <property type="protein sequence ID" value="RXN12518.1"/>
    <property type="molecule type" value="Genomic_DNA"/>
</dbReference>